<evidence type="ECO:0000313" key="5">
    <source>
        <dbReference type="EMBL" id="HGK53615.1"/>
    </source>
</evidence>
<dbReference type="PANTHER" id="PTHR11851:SF49">
    <property type="entry name" value="MITOCHONDRIAL-PROCESSING PEPTIDASE SUBUNIT ALPHA"/>
    <property type="match status" value="1"/>
</dbReference>
<feature type="domain" description="Peptidase M16 N-terminal" evidence="3">
    <location>
        <begin position="35"/>
        <end position="178"/>
    </location>
</feature>
<sequence>MRDLFLGFLIFPILLVQKMGYQNIKEYTLKNGMKVLILEDNSSPIISLGIWYKVGSRNEVTGKTGISHLLEHMMFKGTKRIGSQEFSKIIQRIGGVDNAFTSNDATCYWEVFPKENLEKILELESDRMQNLVFREFEEEKKVVMEERRLRTENSPEGIFWEELYALSYKVHPYKNPVIGWMSDLENINLSDVKEHYKTYYSPNNAVMIIVGDVEEKKVISLVKKYFEKVPPVKNIPEMRIKEPKQMGERRMYIKKEGFSKKLGISFHISEAGSTDEIPLQILAYILGGDKTSRLYRKIVHEKGLATECFAYADIRIDPGLFIIVADLKLISSFEEVLSEILAEIEKIKNEDIEEKELVKAKNQIKASFVYSQQSVLRQNFIIGSFENLRGWKKILTYLDEVDKVSKEDIKRVANFYFAENSRNILYLEPILPQKLGEGK</sequence>
<comment type="caution">
    <text evidence="5">The sequence shown here is derived from an EMBL/GenBank/DDBJ whole genome shotgun (WGS) entry which is preliminary data.</text>
</comment>
<dbReference type="Pfam" id="PF00675">
    <property type="entry name" value="Peptidase_M16"/>
    <property type="match status" value="1"/>
</dbReference>
<feature type="domain" description="Peptidase M16 C-terminal" evidence="4">
    <location>
        <begin position="186"/>
        <end position="363"/>
    </location>
</feature>
<dbReference type="Pfam" id="PF05193">
    <property type="entry name" value="Peptidase_M16_C"/>
    <property type="match status" value="1"/>
</dbReference>
<protein>
    <submittedName>
        <fullName evidence="5">Insulinase family protein</fullName>
    </submittedName>
</protein>
<evidence type="ECO:0000256" key="2">
    <source>
        <dbReference type="RuleBase" id="RU004447"/>
    </source>
</evidence>
<evidence type="ECO:0000259" key="4">
    <source>
        <dbReference type="Pfam" id="PF05193"/>
    </source>
</evidence>
<evidence type="ECO:0000256" key="1">
    <source>
        <dbReference type="ARBA" id="ARBA00007261"/>
    </source>
</evidence>
<dbReference type="InterPro" id="IPR011249">
    <property type="entry name" value="Metalloenz_LuxS/M16"/>
</dbReference>
<evidence type="ECO:0000259" key="3">
    <source>
        <dbReference type="Pfam" id="PF00675"/>
    </source>
</evidence>
<organism evidence="5">
    <name type="scientific">candidate division WOR-3 bacterium</name>
    <dbReference type="NCBI Taxonomy" id="2052148"/>
    <lineage>
        <taxon>Bacteria</taxon>
        <taxon>Bacteria division WOR-3</taxon>
    </lineage>
</organism>
<accession>A0A7V3ZSQ1</accession>
<name>A0A7V3ZSQ1_UNCW3</name>
<dbReference type="GO" id="GO:0006508">
    <property type="term" value="P:proteolysis"/>
    <property type="evidence" value="ECO:0007669"/>
    <property type="project" value="InterPro"/>
</dbReference>
<dbReference type="InterPro" id="IPR001431">
    <property type="entry name" value="Pept_M16_Zn_BS"/>
</dbReference>
<dbReference type="EMBL" id="DTDP01000049">
    <property type="protein sequence ID" value="HGK53615.1"/>
    <property type="molecule type" value="Genomic_DNA"/>
</dbReference>
<dbReference type="PROSITE" id="PS00143">
    <property type="entry name" value="INSULINASE"/>
    <property type="match status" value="1"/>
</dbReference>
<reference evidence="5" key="1">
    <citation type="journal article" date="2020" name="mSystems">
        <title>Genome- and Community-Level Interaction Insights into Carbon Utilization and Element Cycling Functions of Hydrothermarchaeota in Hydrothermal Sediment.</title>
        <authorList>
            <person name="Zhou Z."/>
            <person name="Liu Y."/>
            <person name="Xu W."/>
            <person name="Pan J."/>
            <person name="Luo Z.H."/>
            <person name="Li M."/>
        </authorList>
    </citation>
    <scope>NUCLEOTIDE SEQUENCE [LARGE SCALE GENOMIC DNA]</scope>
    <source>
        <strain evidence="5">SpSt-695</strain>
    </source>
</reference>
<dbReference type="InterPro" id="IPR011765">
    <property type="entry name" value="Pept_M16_N"/>
</dbReference>
<gene>
    <name evidence="5" type="ORF">ENU72_01155</name>
</gene>
<dbReference type="GO" id="GO:0004222">
    <property type="term" value="F:metalloendopeptidase activity"/>
    <property type="evidence" value="ECO:0007669"/>
    <property type="project" value="InterPro"/>
</dbReference>
<dbReference type="InterPro" id="IPR050361">
    <property type="entry name" value="MPP/UQCRC_Complex"/>
</dbReference>
<dbReference type="Gene3D" id="3.30.830.10">
    <property type="entry name" value="Metalloenzyme, LuxS/M16 peptidase-like"/>
    <property type="match status" value="2"/>
</dbReference>
<dbReference type="InterPro" id="IPR007863">
    <property type="entry name" value="Peptidase_M16_C"/>
</dbReference>
<dbReference type="AlphaFoldDB" id="A0A7V3ZSQ1"/>
<dbReference type="PANTHER" id="PTHR11851">
    <property type="entry name" value="METALLOPROTEASE"/>
    <property type="match status" value="1"/>
</dbReference>
<dbReference type="SUPFAM" id="SSF63411">
    <property type="entry name" value="LuxS/MPP-like metallohydrolase"/>
    <property type="match status" value="2"/>
</dbReference>
<comment type="similarity">
    <text evidence="1 2">Belongs to the peptidase M16 family.</text>
</comment>
<proteinExistence type="inferred from homology"/>
<dbReference type="GO" id="GO:0046872">
    <property type="term" value="F:metal ion binding"/>
    <property type="evidence" value="ECO:0007669"/>
    <property type="project" value="InterPro"/>
</dbReference>